<gene>
    <name evidence="5" type="ORF">G0Q07_11795</name>
</gene>
<accession>A0A6C0REQ3</accession>
<sequence length="206" mass="23850">MSKSVLIFDLDNTIYPVSSIGPKLFKTLFAAIKKSGEYKGDFDAIKLEIQRTPFQKVASEFLFSEQLLKECMAIHNNLTYDDPMKYFEDYELVRKLPQTKILVTSGFSKLQNSKIDKLGIRADFKEIFIIDLQQSNQTKKDIFKLILDKYKLQKQEVLIVGDDIKSEIQAGKDLGIDTVLFDQLRKYTDSNHSNRIDNFAELQKFL</sequence>
<comment type="cofactor">
    <cofactor evidence="1">
        <name>Mg(2+)</name>
        <dbReference type="ChEBI" id="CHEBI:18420"/>
    </cofactor>
</comment>
<evidence type="ECO:0000313" key="6">
    <source>
        <dbReference type="Proteomes" id="UP000474630"/>
    </source>
</evidence>
<protein>
    <submittedName>
        <fullName evidence="5">HAD family hydrolase</fullName>
    </submittedName>
</protein>
<dbReference type="AlphaFoldDB" id="A0A6C0REQ3"/>
<dbReference type="Proteomes" id="UP000474630">
    <property type="component" value="Chromosome"/>
</dbReference>
<dbReference type="PANTHER" id="PTHR46470">
    <property type="entry name" value="N-ACYLNEURAMINATE-9-PHOSPHATASE"/>
    <property type="match status" value="1"/>
</dbReference>
<keyword evidence="2" id="KW-0479">Metal-binding</keyword>
<dbReference type="SFLD" id="SFLDG01129">
    <property type="entry name" value="C1.5:_HAD__Beta-PGM__Phosphata"/>
    <property type="match status" value="1"/>
</dbReference>
<dbReference type="Pfam" id="PF13419">
    <property type="entry name" value="HAD_2"/>
    <property type="match status" value="1"/>
</dbReference>
<evidence type="ECO:0000313" key="5">
    <source>
        <dbReference type="EMBL" id="QIA08352.1"/>
    </source>
</evidence>
<keyword evidence="3 5" id="KW-0378">Hydrolase</keyword>
<dbReference type="EMBL" id="CP048409">
    <property type="protein sequence ID" value="QIA08352.1"/>
    <property type="molecule type" value="Genomic_DNA"/>
</dbReference>
<dbReference type="Gene3D" id="3.40.50.1000">
    <property type="entry name" value="HAD superfamily/HAD-like"/>
    <property type="match status" value="1"/>
</dbReference>
<keyword evidence="6" id="KW-1185">Reference proteome</keyword>
<dbReference type="SUPFAM" id="SSF56784">
    <property type="entry name" value="HAD-like"/>
    <property type="match status" value="1"/>
</dbReference>
<proteinExistence type="predicted"/>
<evidence type="ECO:0000256" key="4">
    <source>
        <dbReference type="ARBA" id="ARBA00022842"/>
    </source>
</evidence>
<dbReference type="KEGG" id="drc:G0Q07_11795"/>
<dbReference type="GO" id="GO:0046872">
    <property type="term" value="F:metal ion binding"/>
    <property type="evidence" value="ECO:0007669"/>
    <property type="project" value="UniProtKB-KW"/>
</dbReference>
<name>A0A6C0REQ3_9BACT</name>
<organism evidence="5 6">
    <name type="scientific">Draconibacterium halophilum</name>
    <dbReference type="NCBI Taxonomy" id="2706887"/>
    <lineage>
        <taxon>Bacteria</taxon>
        <taxon>Pseudomonadati</taxon>
        <taxon>Bacteroidota</taxon>
        <taxon>Bacteroidia</taxon>
        <taxon>Marinilabiliales</taxon>
        <taxon>Prolixibacteraceae</taxon>
        <taxon>Draconibacterium</taxon>
    </lineage>
</organism>
<dbReference type="GO" id="GO:0016791">
    <property type="term" value="F:phosphatase activity"/>
    <property type="evidence" value="ECO:0007669"/>
    <property type="project" value="TreeGrafter"/>
</dbReference>
<dbReference type="PANTHER" id="PTHR46470:SF2">
    <property type="entry name" value="GLYCERALDEHYDE 3-PHOSPHATE PHOSPHATASE"/>
    <property type="match status" value="1"/>
</dbReference>
<evidence type="ECO:0000256" key="3">
    <source>
        <dbReference type="ARBA" id="ARBA00022801"/>
    </source>
</evidence>
<dbReference type="InterPro" id="IPR036412">
    <property type="entry name" value="HAD-like_sf"/>
</dbReference>
<dbReference type="InterPro" id="IPR023214">
    <property type="entry name" value="HAD_sf"/>
</dbReference>
<reference evidence="5 6" key="1">
    <citation type="submission" date="2020-02" db="EMBL/GenBank/DDBJ databases">
        <title>Genome sequencing for Draconibacterium sp. strain M1.</title>
        <authorList>
            <person name="Park S.-J."/>
        </authorList>
    </citation>
    <scope>NUCLEOTIDE SEQUENCE [LARGE SCALE GENOMIC DNA]</scope>
    <source>
        <strain evidence="5 6">M1</strain>
    </source>
</reference>
<dbReference type="RefSeq" id="WP_163346271.1">
    <property type="nucleotide sequence ID" value="NZ_CP048409.1"/>
</dbReference>
<keyword evidence="4" id="KW-0460">Magnesium</keyword>
<dbReference type="InterPro" id="IPR041492">
    <property type="entry name" value="HAD_2"/>
</dbReference>
<dbReference type="GO" id="GO:0044281">
    <property type="term" value="P:small molecule metabolic process"/>
    <property type="evidence" value="ECO:0007669"/>
    <property type="project" value="UniProtKB-ARBA"/>
</dbReference>
<dbReference type="SFLD" id="SFLDS00003">
    <property type="entry name" value="Haloacid_Dehalogenase"/>
    <property type="match status" value="1"/>
</dbReference>
<dbReference type="Gene3D" id="1.10.150.520">
    <property type="match status" value="1"/>
</dbReference>
<evidence type="ECO:0000256" key="2">
    <source>
        <dbReference type="ARBA" id="ARBA00022723"/>
    </source>
</evidence>
<dbReference type="NCBIfam" id="TIGR01549">
    <property type="entry name" value="HAD-SF-IA-v1"/>
    <property type="match status" value="1"/>
</dbReference>
<evidence type="ECO:0000256" key="1">
    <source>
        <dbReference type="ARBA" id="ARBA00001946"/>
    </source>
</evidence>
<dbReference type="InterPro" id="IPR051400">
    <property type="entry name" value="HAD-like_hydrolase"/>
</dbReference>
<dbReference type="InterPro" id="IPR006439">
    <property type="entry name" value="HAD-SF_hydro_IA"/>
</dbReference>